<evidence type="ECO:0000313" key="4">
    <source>
        <dbReference type="EMBL" id="SFL58727.1"/>
    </source>
</evidence>
<dbReference type="GO" id="GO:0030163">
    <property type="term" value="P:protein catabolic process"/>
    <property type="evidence" value="ECO:0007669"/>
    <property type="project" value="TreeGrafter"/>
</dbReference>
<dbReference type="PROSITE" id="PS00674">
    <property type="entry name" value="AAA"/>
    <property type="match status" value="1"/>
</dbReference>
<comment type="similarity">
    <text evidence="1">Belongs to the AAA ATPase family.</text>
</comment>
<dbReference type="Gene3D" id="3.40.50.300">
    <property type="entry name" value="P-loop containing nucleotide triphosphate hydrolases"/>
    <property type="match status" value="1"/>
</dbReference>
<dbReference type="GO" id="GO:0016887">
    <property type="term" value="F:ATP hydrolysis activity"/>
    <property type="evidence" value="ECO:0007669"/>
    <property type="project" value="InterPro"/>
</dbReference>
<proteinExistence type="inferred from homology"/>
<reference evidence="4 5" key="1">
    <citation type="submission" date="2016-10" db="EMBL/GenBank/DDBJ databases">
        <authorList>
            <person name="de Groot N.N."/>
        </authorList>
    </citation>
    <scope>NUCLEOTIDE SEQUENCE [LARGE SCALE GENOMIC DNA]</scope>
    <source>
        <strain evidence="4 5">DSM 16199</strain>
    </source>
</reference>
<keyword evidence="4" id="KW-0378">Hydrolase</keyword>
<dbReference type="GO" id="GO:0004222">
    <property type="term" value="F:metalloendopeptidase activity"/>
    <property type="evidence" value="ECO:0007669"/>
    <property type="project" value="InterPro"/>
</dbReference>
<dbReference type="GO" id="GO:0005886">
    <property type="term" value="C:plasma membrane"/>
    <property type="evidence" value="ECO:0007669"/>
    <property type="project" value="TreeGrafter"/>
</dbReference>
<dbReference type="InterPro" id="IPR000642">
    <property type="entry name" value="Peptidase_M41"/>
</dbReference>
<name>A0A1I4IXG8_9RHOB</name>
<dbReference type="GO" id="GO:0006508">
    <property type="term" value="P:proteolysis"/>
    <property type="evidence" value="ECO:0007669"/>
    <property type="project" value="UniProtKB-KW"/>
</dbReference>
<dbReference type="SUPFAM" id="SSF140990">
    <property type="entry name" value="FtsH protease domain-like"/>
    <property type="match status" value="1"/>
</dbReference>
<sequence>MSQSPRIPHHLSRRFEPTDPAKPPSTAPRPQPAKGAPDATLGDRFHTSAPPAAIAASLAGDVPQDPDSPAAAGQTGGNASPAWAAPAEQALTRMLPDRRTHLGRGLGQLLGAMAQRQDAMTQETDVSSFGDDPDPVDDPAILDWLAMKAQEEPARVGPPVSLAASLAPSEIAQQIAAGIDPFAINAETGLSRPPYRVDAHQLVMLARLCAACGDQDGIDDIMGDGCTTAILCGDETEMTTLAEVIRTAVRAAPMQFGDRRPLPPLRPQIVSLSASSASTRESSQDAAIKAFGAQHPVIVLATDRTLLTGVLAHLPVMTLAPVDADIVLFILREAVTGTGQMSETAVRGALPGNGPLARLPADTLMLALRSSGPIQAARRIATLARAPAPQQAAPAGPDLAALPGLGSARLRLTRIVDDLRAFSTGDLPWSDVSNGVILEGPPGTGKTTIAAAFARSAGMSFVPLTCTDWFKAGRFEVMLQAMHASFDAAHASAPCLLFIDEIDSLRDRGGIQDRNSSWNSAVVNAVLPLLDGAAAHEGVFVVGATNHPEQLDPAILRAGRLGRRIHIAPPVERELPAVFRYHLAADMPQGDLASLARQGAGMTPADVKAAVQEARSLARAAKRAMTIDHLVAAIGTARPPIPTALRRRIAIHEAGHVVAAHVTGNARPLSAVLSGDTGHVEMLPLPHDGSTAVITATLVRHLTGRAAEAELLGEVSGGSGGGVASDLAQATRAALQEALSLGRGEDLIWHPSTDDPAVLFARHRGLKDRIARRLDGAYASARQIIRTNCAAVEAIAAHLFVDGYLEENDLQDLLLYCADQPPTARSGEDGLTFLR</sequence>
<evidence type="ECO:0000259" key="3">
    <source>
        <dbReference type="SMART" id="SM00382"/>
    </source>
</evidence>
<feature type="compositionally biased region" description="Low complexity" evidence="2">
    <location>
        <begin position="48"/>
        <end position="59"/>
    </location>
</feature>
<dbReference type="InterPro" id="IPR003959">
    <property type="entry name" value="ATPase_AAA_core"/>
</dbReference>
<keyword evidence="1" id="KW-0547">Nucleotide-binding</keyword>
<organism evidence="4 5">
    <name type="scientific">Loktanella salsilacus</name>
    <dbReference type="NCBI Taxonomy" id="195913"/>
    <lineage>
        <taxon>Bacteria</taxon>
        <taxon>Pseudomonadati</taxon>
        <taxon>Pseudomonadota</taxon>
        <taxon>Alphaproteobacteria</taxon>
        <taxon>Rhodobacterales</taxon>
        <taxon>Roseobacteraceae</taxon>
        <taxon>Loktanella</taxon>
    </lineage>
</organism>
<dbReference type="InterPro" id="IPR037219">
    <property type="entry name" value="Peptidase_M41-like"/>
</dbReference>
<dbReference type="SMART" id="SM00382">
    <property type="entry name" value="AAA"/>
    <property type="match status" value="1"/>
</dbReference>
<gene>
    <name evidence="4" type="ORF">SAMN04488004_13018</name>
</gene>
<dbReference type="InterPro" id="IPR003593">
    <property type="entry name" value="AAA+_ATPase"/>
</dbReference>
<dbReference type="SUPFAM" id="SSF52540">
    <property type="entry name" value="P-loop containing nucleoside triphosphate hydrolases"/>
    <property type="match status" value="1"/>
</dbReference>
<keyword evidence="5" id="KW-1185">Reference proteome</keyword>
<dbReference type="Pfam" id="PF01434">
    <property type="entry name" value="Peptidase_M41"/>
    <property type="match status" value="1"/>
</dbReference>
<feature type="domain" description="AAA+ ATPase" evidence="3">
    <location>
        <begin position="432"/>
        <end position="571"/>
    </location>
</feature>
<accession>A0A1I4IXG8</accession>
<dbReference type="EMBL" id="FOTF01000030">
    <property type="protein sequence ID" value="SFL58727.1"/>
    <property type="molecule type" value="Genomic_DNA"/>
</dbReference>
<dbReference type="PANTHER" id="PTHR23076">
    <property type="entry name" value="METALLOPROTEASE M41 FTSH"/>
    <property type="match status" value="1"/>
</dbReference>
<dbReference type="Proteomes" id="UP000199550">
    <property type="component" value="Unassembled WGS sequence"/>
</dbReference>
<dbReference type="CDD" id="cd19481">
    <property type="entry name" value="RecA-like_protease"/>
    <property type="match status" value="1"/>
</dbReference>
<dbReference type="Gene3D" id="1.20.58.760">
    <property type="entry name" value="Peptidase M41"/>
    <property type="match status" value="1"/>
</dbReference>
<keyword evidence="1" id="KW-0067">ATP-binding</keyword>
<evidence type="ECO:0000256" key="1">
    <source>
        <dbReference type="RuleBase" id="RU003651"/>
    </source>
</evidence>
<feature type="compositionally biased region" description="Pro residues" evidence="2">
    <location>
        <begin position="20"/>
        <end position="31"/>
    </location>
</feature>
<dbReference type="InterPro" id="IPR003960">
    <property type="entry name" value="ATPase_AAA_CS"/>
</dbReference>
<dbReference type="Gene3D" id="1.10.8.60">
    <property type="match status" value="1"/>
</dbReference>
<evidence type="ECO:0000256" key="2">
    <source>
        <dbReference type="SAM" id="MobiDB-lite"/>
    </source>
</evidence>
<dbReference type="GO" id="GO:0004176">
    <property type="term" value="F:ATP-dependent peptidase activity"/>
    <property type="evidence" value="ECO:0007669"/>
    <property type="project" value="InterPro"/>
</dbReference>
<evidence type="ECO:0000313" key="5">
    <source>
        <dbReference type="Proteomes" id="UP000199550"/>
    </source>
</evidence>
<dbReference type="AlphaFoldDB" id="A0A1I4IXG8"/>
<dbReference type="GO" id="GO:0005524">
    <property type="term" value="F:ATP binding"/>
    <property type="evidence" value="ECO:0007669"/>
    <property type="project" value="UniProtKB-KW"/>
</dbReference>
<dbReference type="InterPro" id="IPR027417">
    <property type="entry name" value="P-loop_NTPase"/>
</dbReference>
<keyword evidence="4" id="KW-0645">Protease</keyword>
<dbReference type="PANTHER" id="PTHR23076:SF97">
    <property type="entry name" value="ATP-DEPENDENT ZINC METALLOPROTEASE YME1L1"/>
    <property type="match status" value="1"/>
</dbReference>
<feature type="region of interest" description="Disordered" evidence="2">
    <location>
        <begin position="1"/>
        <end position="82"/>
    </location>
</feature>
<dbReference type="Pfam" id="PF00004">
    <property type="entry name" value="AAA"/>
    <property type="match status" value="1"/>
</dbReference>
<dbReference type="STRING" id="195913.SAMN04488004_13018"/>
<protein>
    <submittedName>
        <fullName evidence="4">ATP-dependent Zn proteases</fullName>
    </submittedName>
</protein>